<protein>
    <submittedName>
        <fullName evidence="1">Uncharacterized protein</fullName>
    </submittedName>
</protein>
<proteinExistence type="predicted"/>
<sequence length="89" mass="9938">MEGWVCRADAAVTTFSACKLFTTVQTIPPYKKQPSLAYHIRGKRQQKARLATKNAYNCNKYRCCASQYLAAVGLILRGKMQAGESIYKG</sequence>
<name>A0A317PUP7_9ENTR</name>
<organism evidence="1 2">
    <name type="scientific">Mangrovibacter plantisponsor</name>
    <dbReference type="NCBI Taxonomy" id="451513"/>
    <lineage>
        <taxon>Bacteria</taxon>
        <taxon>Pseudomonadati</taxon>
        <taxon>Pseudomonadota</taxon>
        <taxon>Gammaproteobacteria</taxon>
        <taxon>Enterobacterales</taxon>
        <taxon>Enterobacteriaceae</taxon>
        <taxon>Mangrovibacter</taxon>
    </lineage>
</organism>
<accession>A0A317PUP7</accession>
<evidence type="ECO:0000313" key="2">
    <source>
        <dbReference type="Proteomes" id="UP000246744"/>
    </source>
</evidence>
<dbReference type="AlphaFoldDB" id="A0A317PUP7"/>
<keyword evidence="2" id="KW-1185">Reference proteome</keyword>
<dbReference type="EMBL" id="QGTS01000011">
    <property type="protein sequence ID" value="PWW05976.1"/>
    <property type="molecule type" value="Genomic_DNA"/>
</dbReference>
<reference evidence="1 2" key="1">
    <citation type="submission" date="2018-05" db="EMBL/GenBank/DDBJ databases">
        <title>Genomic Encyclopedia of Type Strains, Phase IV (KMG-IV): sequencing the most valuable type-strain genomes for metagenomic binning, comparative biology and taxonomic classification.</title>
        <authorList>
            <person name="Goeker M."/>
        </authorList>
    </citation>
    <scope>NUCLEOTIDE SEQUENCE [LARGE SCALE GENOMIC DNA]</scope>
    <source>
        <strain evidence="1 2">DSM 19579</strain>
    </source>
</reference>
<gene>
    <name evidence="1" type="ORF">DES37_11144</name>
</gene>
<dbReference type="Proteomes" id="UP000246744">
    <property type="component" value="Unassembled WGS sequence"/>
</dbReference>
<evidence type="ECO:0000313" key="1">
    <source>
        <dbReference type="EMBL" id="PWW05976.1"/>
    </source>
</evidence>
<comment type="caution">
    <text evidence="1">The sequence shown here is derived from an EMBL/GenBank/DDBJ whole genome shotgun (WGS) entry which is preliminary data.</text>
</comment>